<dbReference type="EMBL" id="GBRD01015453">
    <property type="protein sequence ID" value="JAG50373.1"/>
    <property type="molecule type" value="Transcribed_RNA"/>
</dbReference>
<dbReference type="PROSITE" id="PS51155">
    <property type="entry name" value="CHIT_BIND_RR_2"/>
    <property type="match status" value="1"/>
</dbReference>
<dbReference type="Pfam" id="PF00379">
    <property type="entry name" value="Chitin_bind_4"/>
    <property type="match status" value="1"/>
</dbReference>
<proteinExistence type="predicted"/>
<feature type="region of interest" description="Disordered" evidence="3">
    <location>
        <begin position="126"/>
        <end position="159"/>
    </location>
</feature>
<feature type="compositionally biased region" description="Low complexity" evidence="3">
    <location>
        <begin position="87"/>
        <end position="98"/>
    </location>
</feature>
<evidence type="ECO:0000256" key="3">
    <source>
        <dbReference type="SAM" id="MobiDB-lite"/>
    </source>
</evidence>
<accession>A0A0K8SAS5</accession>
<evidence type="ECO:0000256" key="1">
    <source>
        <dbReference type="ARBA" id="ARBA00022460"/>
    </source>
</evidence>
<dbReference type="GO" id="GO:0062129">
    <property type="term" value="C:chitin-based extracellular matrix"/>
    <property type="evidence" value="ECO:0007669"/>
    <property type="project" value="TreeGrafter"/>
</dbReference>
<evidence type="ECO:0008006" key="5">
    <source>
        <dbReference type="Google" id="ProtNLM"/>
    </source>
</evidence>
<feature type="compositionally biased region" description="Basic and acidic residues" evidence="3">
    <location>
        <begin position="323"/>
        <end position="333"/>
    </location>
</feature>
<dbReference type="InterPro" id="IPR031311">
    <property type="entry name" value="CHIT_BIND_RR_consensus"/>
</dbReference>
<evidence type="ECO:0000313" key="4">
    <source>
        <dbReference type="EMBL" id="JAG50373.1"/>
    </source>
</evidence>
<feature type="compositionally biased region" description="Low complexity" evidence="3">
    <location>
        <begin position="126"/>
        <end position="149"/>
    </location>
</feature>
<evidence type="ECO:0000256" key="2">
    <source>
        <dbReference type="PROSITE-ProRule" id="PRU00497"/>
    </source>
</evidence>
<protein>
    <recommendedName>
        <fullName evidence="5">Endocuticle structural glycoprotein SgAbd-2</fullName>
    </recommendedName>
</protein>
<dbReference type="GO" id="GO:0008010">
    <property type="term" value="F:structural constituent of chitin-based larval cuticle"/>
    <property type="evidence" value="ECO:0007669"/>
    <property type="project" value="TreeGrafter"/>
</dbReference>
<dbReference type="PRINTS" id="PR00947">
    <property type="entry name" value="CUTICLE"/>
</dbReference>
<feature type="compositionally biased region" description="Gly residues" evidence="3">
    <location>
        <begin position="56"/>
        <end position="68"/>
    </location>
</feature>
<feature type="region of interest" description="Disordered" evidence="3">
    <location>
        <begin position="56"/>
        <end position="105"/>
    </location>
</feature>
<name>A0A0K8SAS5_LYGHE</name>
<feature type="region of interest" description="Disordered" evidence="3">
    <location>
        <begin position="294"/>
        <end position="333"/>
    </location>
</feature>
<dbReference type="PANTHER" id="PTHR10380">
    <property type="entry name" value="CUTICLE PROTEIN"/>
    <property type="match status" value="1"/>
</dbReference>
<dbReference type="InterPro" id="IPR050468">
    <property type="entry name" value="Cuticle_Struct_Prot"/>
</dbReference>
<dbReference type="AlphaFoldDB" id="A0A0K8SAS5"/>
<keyword evidence="1 2" id="KW-0193">Cuticle</keyword>
<dbReference type="PANTHER" id="PTHR10380:SF109">
    <property type="entry name" value="CUTICULAR PROTEIN 49AH"/>
    <property type="match status" value="1"/>
</dbReference>
<organism evidence="4">
    <name type="scientific">Lygus hesperus</name>
    <name type="common">Western plant bug</name>
    <dbReference type="NCBI Taxonomy" id="30085"/>
    <lineage>
        <taxon>Eukaryota</taxon>
        <taxon>Metazoa</taxon>
        <taxon>Ecdysozoa</taxon>
        <taxon>Arthropoda</taxon>
        <taxon>Hexapoda</taxon>
        <taxon>Insecta</taxon>
        <taxon>Pterygota</taxon>
        <taxon>Neoptera</taxon>
        <taxon>Paraneoptera</taxon>
        <taxon>Hemiptera</taxon>
        <taxon>Heteroptera</taxon>
        <taxon>Panheteroptera</taxon>
        <taxon>Cimicomorpha</taxon>
        <taxon>Miridae</taxon>
        <taxon>Mirini</taxon>
        <taxon>Lygus</taxon>
    </lineage>
</organism>
<dbReference type="InterPro" id="IPR000618">
    <property type="entry name" value="Insect_cuticle"/>
</dbReference>
<sequence>MVASGGSDLVSVGDGVSLFASSNFGGVSGESERNSASEDVPGAFSVLLDELSVLGEGGDGLVQGGGERVGVDEGDGPPLAAQPGQVTSTDGTSDTKGTCSPGVNSPDMKALFATLTLWTATLAQRQQPSGFRQQQPSNYQQQPSSYQQRPDYDNYPTTAYPTTAEQQRNEIKDNNQQFQKSADYVSPIPIIRLSKQMSLDGTYKSSYETANSIIAEESGFLKPVGVEGKQGIVQYGTYSYTDPDGKLISVKYTADEGGFRAEGEHLPTPPPVPPEVQKGLDIIFESIKQRQLQEAEFRKTGAESANFPPEDDGSYKPSLYPDNRLHLDSRSLL</sequence>
<dbReference type="PROSITE" id="PS00233">
    <property type="entry name" value="CHIT_BIND_RR_1"/>
    <property type="match status" value="1"/>
</dbReference>
<reference evidence="4" key="1">
    <citation type="submission" date="2014-09" db="EMBL/GenBank/DDBJ databases">
        <authorList>
            <person name="Magalhaes I.L.F."/>
            <person name="Oliveira U."/>
            <person name="Santos F.R."/>
            <person name="Vidigal T.H.D.A."/>
            <person name="Brescovit A.D."/>
            <person name="Santos A.J."/>
        </authorList>
    </citation>
    <scope>NUCLEOTIDE SEQUENCE</scope>
</reference>